<dbReference type="AlphaFoldDB" id="A0A2W2E4T2"/>
<dbReference type="InterPro" id="IPR001387">
    <property type="entry name" value="Cro/C1-type_HTH"/>
</dbReference>
<dbReference type="SMART" id="SM00028">
    <property type="entry name" value="TPR"/>
    <property type="match status" value="7"/>
</dbReference>
<gene>
    <name evidence="3" type="ORF">C1J01_12690</name>
</gene>
<dbReference type="SUPFAM" id="SSF47413">
    <property type="entry name" value="lambda repressor-like DNA-binding domains"/>
    <property type="match status" value="1"/>
</dbReference>
<dbReference type="PANTHER" id="PTHR47691:SF3">
    <property type="entry name" value="HTH-TYPE TRANSCRIPTIONAL REGULATOR RV0890C-RELATED"/>
    <property type="match status" value="1"/>
</dbReference>
<dbReference type="EMBL" id="POUD01000040">
    <property type="protein sequence ID" value="PZG19306.1"/>
    <property type="molecule type" value="Genomic_DNA"/>
</dbReference>
<dbReference type="SMART" id="SM00530">
    <property type="entry name" value="HTH_XRE"/>
    <property type="match status" value="1"/>
</dbReference>
<dbReference type="Gene3D" id="3.40.50.300">
    <property type="entry name" value="P-loop containing nucleotide triphosphate hydrolases"/>
    <property type="match status" value="1"/>
</dbReference>
<dbReference type="InterPro" id="IPR002182">
    <property type="entry name" value="NB-ARC"/>
</dbReference>
<dbReference type="InterPro" id="IPR019734">
    <property type="entry name" value="TPR_rpt"/>
</dbReference>
<dbReference type="GO" id="GO:0043531">
    <property type="term" value="F:ADP binding"/>
    <property type="evidence" value="ECO:0007669"/>
    <property type="project" value="InterPro"/>
</dbReference>
<dbReference type="InterPro" id="IPR011990">
    <property type="entry name" value="TPR-like_helical_dom_sf"/>
</dbReference>
<dbReference type="PROSITE" id="PS50943">
    <property type="entry name" value="HTH_CROC1"/>
    <property type="match status" value="1"/>
</dbReference>
<dbReference type="OrthoDB" id="5521887at2"/>
<organism evidence="3 4">
    <name type="scientific">Nonomuraea aridisoli</name>
    <dbReference type="NCBI Taxonomy" id="2070368"/>
    <lineage>
        <taxon>Bacteria</taxon>
        <taxon>Bacillati</taxon>
        <taxon>Actinomycetota</taxon>
        <taxon>Actinomycetes</taxon>
        <taxon>Streptosporangiales</taxon>
        <taxon>Streptosporangiaceae</taxon>
        <taxon>Nonomuraea</taxon>
    </lineage>
</organism>
<keyword evidence="4" id="KW-1185">Reference proteome</keyword>
<sequence>MTMAFTAANIGDALMPSEERDAANADTAKEWPTTFGGLLRAWRERALLTQEELAAQAGLSARTIGRLETGELRRPRSTSVRLLAEALRLDDAELAMLTRAAKDAPESPGPVRVPPRQLPADAVAFVGREHELATLDDVGDLSTPGTVVVTAIDGMAGVGKTALAVHAAHRLAPRFPDGDLFIDLHGYTHGMPQVDPAEALARVLTALGVPGESIPRHAEDRAALYRSVLADRKMLIVLDNAADEAQVRPLLPGAGGCLVLITSRRRLVGLDDVRTMSVGVLPPAEAVALLVRTAGPERVDGEPPEALAELARRCGLLPLAIRLAAARLKAHPAWSVAHLLARLEEHRRRLSELHAGDRSVTAALDLSCRGLALAEQRAYRLLGSHPGTDIASDAVAALLGTSVVRASGLLDRLLEGNLLQEPVPGRYRFHDLVRVHAAALAGQEPEAERHAAVTRLLDHYSRATTTAMDHLYPYEADMRPRLPPGDAPSPAPADAEEWLEAELPNLLALAQYAAEHGHVRHIRHLSATLHRCLRIRGRNAEAETLGTRALAAARTTADRTGEMEALLALGEIRHRQNRYETAIDDNLRALDIARAIEHPSGELRALNTLGLLRAVHGDHKRSIENFAQALVIARAVGHRTGQLDALIGGGHIHRMVGRHGEAADALAEALDIAREIGHRTGEVRALLALGHLHLGRDEHELATDRFTRALELANGTEHRLGQLDGFISLGDMHRIGGRYEQAHACYEQALDLACEIGNRNWQYEAIHGMGRLRHEQGRHDQAIDSHREALQLAADLDQPGDQARAHDGLAHAHAALGRHEDARHHWSRALAILAELGTDHTDEPGVDVAGIRAHMADLATASGDGRSR</sequence>
<dbReference type="PRINTS" id="PR00364">
    <property type="entry name" value="DISEASERSIST"/>
</dbReference>
<evidence type="ECO:0000259" key="2">
    <source>
        <dbReference type="PROSITE" id="PS50943"/>
    </source>
</evidence>
<evidence type="ECO:0000313" key="4">
    <source>
        <dbReference type="Proteomes" id="UP000249304"/>
    </source>
</evidence>
<comment type="caution">
    <text evidence="3">The sequence shown here is derived from an EMBL/GenBank/DDBJ whole genome shotgun (WGS) entry which is preliminary data.</text>
</comment>
<dbReference type="PROSITE" id="PS50005">
    <property type="entry name" value="TPR"/>
    <property type="match status" value="2"/>
</dbReference>
<evidence type="ECO:0000313" key="3">
    <source>
        <dbReference type="EMBL" id="PZG19306.1"/>
    </source>
</evidence>
<dbReference type="Pfam" id="PF13560">
    <property type="entry name" value="HTH_31"/>
    <property type="match status" value="1"/>
</dbReference>
<dbReference type="InterPro" id="IPR010982">
    <property type="entry name" value="Lambda_DNA-bd_dom_sf"/>
</dbReference>
<feature type="domain" description="HTH cro/C1-type" evidence="2">
    <location>
        <begin position="39"/>
        <end position="94"/>
    </location>
</feature>
<protein>
    <recommendedName>
        <fullName evidence="2">HTH cro/C1-type domain-containing protein</fullName>
    </recommendedName>
</protein>
<accession>A0A2W2E4T2</accession>
<feature type="repeat" description="TPR" evidence="1">
    <location>
        <begin position="683"/>
        <end position="716"/>
    </location>
</feature>
<dbReference type="Pfam" id="PF13424">
    <property type="entry name" value="TPR_12"/>
    <property type="match status" value="3"/>
</dbReference>
<dbReference type="Proteomes" id="UP000249304">
    <property type="component" value="Unassembled WGS sequence"/>
</dbReference>
<dbReference type="SUPFAM" id="SSF48452">
    <property type="entry name" value="TPR-like"/>
    <property type="match status" value="2"/>
</dbReference>
<dbReference type="GO" id="GO:0003677">
    <property type="term" value="F:DNA binding"/>
    <property type="evidence" value="ECO:0007669"/>
    <property type="project" value="InterPro"/>
</dbReference>
<dbReference type="Pfam" id="PF00931">
    <property type="entry name" value="NB-ARC"/>
    <property type="match status" value="1"/>
</dbReference>
<dbReference type="Gene3D" id="1.25.40.10">
    <property type="entry name" value="Tetratricopeptide repeat domain"/>
    <property type="match status" value="2"/>
</dbReference>
<dbReference type="PANTHER" id="PTHR47691">
    <property type="entry name" value="REGULATOR-RELATED"/>
    <property type="match status" value="1"/>
</dbReference>
<name>A0A2W2E4T2_9ACTN</name>
<dbReference type="SUPFAM" id="SSF52540">
    <property type="entry name" value="P-loop containing nucleoside triphosphate hydrolases"/>
    <property type="match status" value="1"/>
</dbReference>
<dbReference type="CDD" id="cd00093">
    <property type="entry name" value="HTH_XRE"/>
    <property type="match status" value="1"/>
</dbReference>
<keyword evidence="1" id="KW-0802">TPR repeat</keyword>
<proteinExistence type="predicted"/>
<dbReference type="InterPro" id="IPR027417">
    <property type="entry name" value="P-loop_NTPase"/>
</dbReference>
<reference evidence="3 4" key="1">
    <citation type="submission" date="2018-01" db="EMBL/GenBank/DDBJ databases">
        <title>Draft genome sequence of Nonomuraea sp. KC333.</title>
        <authorList>
            <person name="Sahin N."/>
            <person name="Saygin H."/>
            <person name="Ay H."/>
        </authorList>
    </citation>
    <scope>NUCLEOTIDE SEQUENCE [LARGE SCALE GENOMIC DNA]</scope>
    <source>
        <strain evidence="3 4">KC333</strain>
    </source>
</reference>
<dbReference type="Gene3D" id="1.10.260.40">
    <property type="entry name" value="lambda repressor-like DNA-binding domains"/>
    <property type="match status" value="1"/>
</dbReference>
<feature type="repeat" description="TPR" evidence="1">
    <location>
        <begin position="763"/>
        <end position="796"/>
    </location>
</feature>
<evidence type="ECO:0000256" key="1">
    <source>
        <dbReference type="PROSITE-ProRule" id="PRU00339"/>
    </source>
</evidence>